<comment type="caution">
    <text evidence="2">The sequence shown here is derived from an EMBL/GenBank/DDBJ whole genome shotgun (WGS) entry which is preliminary data.</text>
</comment>
<dbReference type="Gene3D" id="1.10.510.10">
    <property type="entry name" value="Transferase(Phosphotransferase) domain 1"/>
    <property type="match status" value="1"/>
</dbReference>
<name>A0ABR0SQ61_9HYPO</name>
<evidence type="ECO:0000313" key="3">
    <source>
        <dbReference type="Proteomes" id="UP001338125"/>
    </source>
</evidence>
<gene>
    <name evidence="2" type="ORF">PT974_04785</name>
</gene>
<dbReference type="Proteomes" id="UP001338125">
    <property type="component" value="Unassembled WGS sequence"/>
</dbReference>
<organism evidence="2 3">
    <name type="scientific">Cladobotryum mycophilum</name>
    <dbReference type="NCBI Taxonomy" id="491253"/>
    <lineage>
        <taxon>Eukaryota</taxon>
        <taxon>Fungi</taxon>
        <taxon>Dikarya</taxon>
        <taxon>Ascomycota</taxon>
        <taxon>Pezizomycotina</taxon>
        <taxon>Sordariomycetes</taxon>
        <taxon>Hypocreomycetidae</taxon>
        <taxon>Hypocreales</taxon>
        <taxon>Hypocreaceae</taxon>
        <taxon>Cladobotryum</taxon>
    </lineage>
</organism>
<reference evidence="2 3" key="1">
    <citation type="submission" date="2024-01" db="EMBL/GenBank/DDBJ databases">
        <title>Complete genome of Cladobotryum mycophilum ATHUM6906.</title>
        <authorList>
            <person name="Christinaki A.C."/>
            <person name="Myridakis A.I."/>
            <person name="Kouvelis V.N."/>
        </authorList>
    </citation>
    <scope>NUCLEOTIDE SEQUENCE [LARGE SCALE GENOMIC DNA]</scope>
    <source>
        <strain evidence="2 3">ATHUM6906</strain>
    </source>
</reference>
<dbReference type="SUPFAM" id="SSF56112">
    <property type="entry name" value="Protein kinase-like (PK-like)"/>
    <property type="match status" value="1"/>
</dbReference>
<keyword evidence="3" id="KW-1185">Reference proteome</keyword>
<sequence>MAEALVDIHPGNLLLGCQDDSAFMRLEQEELSNPVPRNNYLTARYIFSRGTKPVFRPMLLADFGETRLGPGPHGGDIMPIMYRAPEVILLIQWSFPVDIWSIGLTNAWDMLASDTLFTGGKEHDDYSDGAHLAELIAALSTALEAPEAQSRKGISLLGLEW</sequence>
<feature type="domain" description="Protein kinase" evidence="1">
    <location>
        <begin position="1"/>
        <end position="161"/>
    </location>
</feature>
<dbReference type="InterPro" id="IPR011009">
    <property type="entry name" value="Kinase-like_dom_sf"/>
</dbReference>
<accession>A0ABR0SQ61</accession>
<dbReference type="PROSITE" id="PS50011">
    <property type="entry name" value="PROTEIN_KINASE_DOM"/>
    <property type="match status" value="1"/>
</dbReference>
<dbReference type="InterPro" id="IPR000719">
    <property type="entry name" value="Prot_kinase_dom"/>
</dbReference>
<dbReference type="EMBL" id="JAVFKD010000010">
    <property type="protein sequence ID" value="KAK5994312.1"/>
    <property type="molecule type" value="Genomic_DNA"/>
</dbReference>
<proteinExistence type="predicted"/>
<protein>
    <recommendedName>
        <fullName evidence="1">Protein kinase domain-containing protein</fullName>
    </recommendedName>
</protein>
<evidence type="ECO:0000259" key="1">
    <source>
        <dbReference type="PROSITE" id="PS50011"/>
    </source>
</evidence>
<evidence type="ECO:0000313" key="2">
    <source>
        <dbReference type="EMBL" id="KAK5994312.1"/>
    </source>
</evidence>